<feature type="region of interest" description="Disordered" evidence="12">
    <location>
        <begin position="862"/>
        <end position="884"/>
    </location>
</feature>
<evidence type="ECO:0000256" key="9">
    <source>
        <dbReference type="ARBA" id="ARBA00023170"/>
    </source>
</evidence>
<dbReference type="InterPro" id="IPR036055">
    <property type="entry name" value="LDL_receptor-like_sf"/>
</dbReference>
<dbReference type="SUPFAM" id="SSF63825">
    <property type="entry name" value="YWTD domain"/>
    <property type="match status" value="1"/>
</dbReference>
<dbReference type="PANTHER" id="PTHR22722:SF14">
    <property type="entry name" value="MEGALIN, ISOFORM A"/>
    <property type="match status" value="1"/>
</dbReference>
<feature type="compositionally biased region" description="Pro residues" evidence="12">
    <location>
        <begin position="420"/>
        <end position="438"/>
    </location>
</feature>
<name>A0ABN8B9U5_CHISP</name>
<reference evidence="14" key="1">
    <citation type="submission" date="2021-12" db="EMBL/GenBank/DDBJ databases">
        <authorList>
            <person name="King R."/>
        </authorList>
    </citation>
    <scope>NUCLEOTIDE SEQUENCE</scope>
</reference>
<keyword evidence="9" id="KW-0675">Receptor</keyword>
<dbReference type="SMART" id="SM00192">
    <property type="entry name" value="LDLa"/>
    <property type="match status" value="6"/>
</dbReference>
<keyword evidence="15" id="KW-1185">Reference proteome</keyword>
<evidence type="ECO:0000256" key="2">
    <source>
        <dbReference type="ARBA" id="ARBA00022536"/>
    </source>
</evidence>
<dbReference type="InterPro" id="IPR023415">
    <property type="entry name" value="LDLR_class-A_CS"/>
</dbReference>
<feature type="disulfide bond" evidence="11">
    <location>
        <begin position="43"/>
        <end position="58"/>
    </location>
</feature>
<feature type="disulfide bond" evidence="11">
    <location>
        <begin position="245"/>
        <end position="260"/>
    </location>
</feature>
<dbReference type="Gene3D" id="2.120.10.30">
    <property type="entry name" value="TolB, C-terminal domain"/>
    <property type="match status" value="2"/>
</dbReference>
<keyword evidence="3" id="KW-0254">Endocytosis</keyword>
<keyword evidence="7" id="KW-0472">Membrane</keyword>
<evidence type="ECO:0000256" key="1">
    <source>
        <dbReference type="ARBA" id="ARBA00004167"/>
    </source>
</evidence>
<evidence type="ECO:0000313" key="15">
    <source>
        <dbReference type="Proteomes" id="UP001153292"/>
    </source>
</evidence>
<dbReference type="Pfam" id="PF00057">
    <property type="entry name" value="Ldl_recept_a"/>
    <property type="match status" value="4"/>
</dbReference>
<feature type="disulfide bond" evidence="11">
    <location>
        <begin position="177"/>
        <end position="192"/>
    </location>
</feature>
<dbReference type="InterPro" id="IPR011042">
    <property type="entry name" value="6-blade_b-propeller_TolB-like"/>
</dbReference>
<feature type="disulfide bond" evidence="11">
    <location>
        <begin position="111"/>
        <end position="126"/>
    </location>
</feature>
<dbReference type="PROSITE" id="PS01209">
    <property type="entry name" value="LDLRA_1"/>
    <property type="match status" value="5"/>
</dbReference>
<dbReference type="InterPro" id="IPR000742">
    <property type="entry name" value="EGF"/>
</dbReference>
<dbReference type="Gene3D" id="4.10.400.10">
    <property type="entry name" value="Low-density Lipoprotein Receptor"/>
    <property type="match status" value="6"/>
</dbReference>
<keyword evidence="8 11" id="KW-1015">Disulfide bond</keyword>
<evidence type="ECO:0000256" key="3">
    <source>
        <dbReference type="ARBA" id="ARBA00022583"/>
    </source>
</evidence>
<keyword evidence="6" id="KW-1133">Transmembrane helix</keyword>
<feature type="region of interest" description="Disordered" evidence="12">
    <location>
        <begin position="415"/>
        <end position="440"/>
    </location>
</feature>
<feature type="domain" description="EGF-like" evidence="13">
    <location>
        <begin position="702"/>
        <end position="742"/>
    </location>
</feature>
<dbReference type="InterPro" id="IPR002172">
    <property type="entry name" value="LDrepeatLR_classA_rpt"/>
</dbReference>
<dbReference type="Proteomes" id="UP001153292">
    <property type="component" value="Chromosome 22"/>
</dbReference>
<dbReference type="InterPro" id="IPR051221">
    <property type="entry name" value="LDLR-related"/>
</dbReference>
<keyword evidence="5" id="KW-0677">Repeat</keyword>
<dbReference type="EMBL" id="OU963915">
    <property type="protein sequence ID" value="CAH0403274.1"/>
    <property type="molecule type" value="Genomic_DNA"/>
</dbReference>
<evidence type="ECO:0000256" key="8">
    <source>
        <dbReference type="ARBA" id="ARBA00023157"/>
    </source>
</evidence>
<evidence type="ECO:0000256" key="4">
    <source>
        <dbReference type="ARBA" id="ARBA00022692"/>
    </source>
</evidence>
<evidence type="ECO:0000256" key="10">
    <source>
        <dbReference type="ARBA" id="ARBA00023180"/>
    </source>
</evidence>
<evidence type="ECO:0000256" key="6">
    <source>
        <dbReference type="ARBA" id="ARBA00022989"/>
    </source>
</evidence>
<dbReference type="PANTHER" id="PTHR22722">
    <property type="entry name" value="LOW-DENSITY LIPOPROTEIN RECEPTOR-RELATED PROTEIN 2-RELATED"/>
    <property type="match status" value="1"/>
</dbReference>
<proteinExistence type="predicted"/>
<evidence type="ECO:0000256" key="5">
    <source>
        <dbReference type="ARBA" id="ARBA00022737"/>
    </source>
</evidence>
<dbReference type="SUPFAM" id="SSF57424">
    <property type="entry name" value="LDL receptor-like module"/>
    <property type="match status" value="6"/>
</dbReference>
<protein>
    <recommendedName>
        <fullName evidence="13">EGF-like domain-containing protein</fullName>
    </recommendedName>
</protein>
<keyword evidence="4" id="KW-0812">Transmembrane</keyword>
<keyword evidence="10" id="KW-0325">Glycoprotein</keyword>
<dbReference type="PRINTS" id="PR00261">
    <property type="entry name" value="LDLRECEPTOR"/>
</dbReference>
<evidence type="ECO:0000256" key="7">
    <source>
        <dbReference type="ARBA" id="ARBA00023136"/>
    </source>
</evidence>
<dbReference type="InterPro" id="IPR000033">
    <property type="entry name" value="LDLR_classB_rpt"/>
</dbReference>
<organism evidence="14 15">
    <name type="scientific">Chilo suppressalis</name>
    <name type="common">Asiatic rice borer moth</name>
    <dbReference type="NCBI Taxonomy" id="168631"/>
    <lineage>
        <taxon>Eukaryota</taxon>
        <taxon>Metazoa</taxon>
        <taxon>Ecdysozoa</taxon>
        <taxon>Arthropoda</taxon>
        <taxon>Hexapoda</taxon>
        <taxon>Insecta</taxon>
        <taxon>Pterygota</taxon>
        <taxon>Neoptera</taxon>
        <taxon>Endopterygota</taxon>
        <taxon>Lepidoptera</taxon>
        <taxon>Glossata</taxon>
        <taxon>Ditrysia</taxon>
        <taxon>Pyraloidea</taxon>
        <taxon>Crambidae</taxon>
        <taxon>Crambinae</taxon>
        <taxon>Chilo</taxon>
    </lineage>
</organism>
<evidence type="ECO:0000313" key="14">
    <source>
        <dbReference type="EMBL" id="CAH0403274.1"/>
    </source>
</evidence>
<dbReference type="PROSITE" id="PS50068">
    <property type="entry name" value="LDLRA_2"/>
    <property type="match status" value="5"/>
</dbReference>
<dbReference type="SMART" id="SM00135">
    <property type="entry name" value="LY"/>
    <property type="match status" value="3"/>
</dbReference>
<comment type="caution">
    <text evidence="11">Lacks conserved residue(s) required for the propagation of feature annotation.</text>
</comment>
<evidence type="ECO:0000259" key="13">
    <source>
        <dbReference type="SMART" id="SM00181"/>
    </source>
</evidence>
<sequence length="884" mass="93208">MRSAGPGPGPGEEVTAPASVLACGAGEWACADRSRCVPAAWRCDTHTHCPDASDEIGCGQYTPHTMYTGPGPGPGPGPGEEVTAPASVLACGAGEWACADRSRCVPAAWRCDTHTHCPDASDEIGCGQYTPHTMYTGPGPGPGPGEEVTAPASVLACGAGEWACADRSRCVPAAWRCDTHTHCPDASDEIGCGQYAPHTMYTGPGPGPGPGPGEEVTAPASVLACGAGEWACADRSRCVPAAWRCDTHTHCPDASDEIGCGQYAPHTMYTGPGPGPGPGEEVTAPASVLACGAGEWACADRSRCVPAAWRCDTHTHCPDASARCATPEGGHFQCVPVGAFCDGKRDCRDGSDEWDQCAKYSSESCADLNCARGCRATLSGLACFCEPGFEPHDGRCDDPESQPLSLLVATEHGLRRVTPSPSPSPTPSPSPSPAPAPPTNRTALQALHVRAFDFLYSNKSVCYVHHNVSRAGLVCVDADDLSRRRNLPTPDLFPDIDYVRVDWVSGSWYLYDWSRSVLYVCSASMQHCRVLLQHRLSRMHGLALDPTAGFMFWSVWGGAAAALERGDLSGGGRAALAAHRLVYPSGVCVDIPARRVYWADAYLDTLECARYDGTQRRTLARLPTSQNVHQLSVLGSVVYAPDLSGSILGIEDRPPLAGGAGGAGGAAGVGARAEPTPVIKLSGKGLAVAVYHRQAQPVVSHPCARDNGGCDHICVTSHRGRTAYARCLCSHGYRLHSHGDCLQAWRCPVTLYWLAAPRPWCRLYPFPAWRGGGGGGGGGTQRSEVPLDAAAPATHLTRPSTAAVDIKAGMLYYCDVHRYEIVRQRLDGGGREVFINEDVDNCEGLAIDRRVIVLDGRGPRPGFGSPPLGRAAAGHPHIRPHGPH</sequence>
<gene>
    <name evidence="14" type="ORF">CHILSU_LOCUS6541</name>
</gene>
<dbReference type="CDD" id="cd00112">
    <property type="entry name" value="LDLa"/>
    <property type="match status" value="6"/>
</dbReference>
<comment type="subcellular location">
    <subcellularLocation>
        <location evidence="1">Membrane</location>
        <topology evidence="1">Single-pass membrane protein</topology>
    </subcellularLocation>
</comment>
<accession>A0ABN8B9U5</accession>
<dbReference type="SMART" id="SM00181">
    <property type="entry name" value="EGF"/>
    <property type="match status" value="2"/>
</dbReference>
<evidence type="ECO:0000256" key="12">
    <source>
        <dbReference type="SAM" id="MobiDB-lite"/>
    </source>
</evidence>
<feature type="domain" description="EGF-like" evidence="13">
    <location>
        <begin position="364"/>
        <end position="397"/>
    </location>
</feature>
<keyword evidence="2" id="KW-0245">EGF-like domain</keyword>
<evidence type="ECO:0000256" key="11">
    <source>
        <dbReference type="PROSITE-ProRule" id="PRU00124"/>
    </source>
</evidence>